<keyword evidence="4" id="KW-1185">Reference proteome</keyword>
<proteinExistence type="predicted"/>
<feature type="transmembrane region" description="Helical" evidence="1">
    <location>
        <begin position="251"/>
        <end position="269"/>
    </location>
</feature>
<feature type="domain" description="CAAX prenyl protease 2/Lysostaphin resistance protein A-like" evidence="2">
    <location>
        <begin position="121"/>
        <end position="212"/>
    </location>
</feature>
<dbReference type="InterPro" id="IPR003675">
    <property type="entry name" value="Rce1/LyrA-like_dom"/>
</dbReference>
<keyword evidence="1" id="KW-0472">Membrane</keyword>
<accession>A0A085VZQ9</accession>
<name>A0A085VZQ9_9BACT</name>
<evidence type="ECO:0000313" key="4">
    <source>
        <dbReference type="Proteomes" id="UP000028725"/>
    </source>
</evidence>
<dbReference type="Pfam" id="PF02517">
    <property type="entry name" value="Rce1-like"/>
    <property type="match status" value="1"/>
</dbReference>
<dbReference type="GO" id="GO:0004175">
    <property type="term" value="F:endopeptidase activity"/>
    <property type="evidence" value="ECO:0007669"/>
    <property type="project" value="UniProtKB-ARBA"/>
</dbReference>
<feature type="transmembrane region" description="Helical" evidence="1">
    <location>
        <begin position="82"/>
        <end position="104"/>
    </location>
</feature>
<gene>
    <name evidence="3" type="ORF">DB31_4546</name>
</gene>
<reference evidence="3 4" key="1">
    <citation type="submission" date="2014-04" db="EMBL/GenBank/DDBJ databases">
        <title>Genome assembly of Hyalangium minutum DSM 14724.</title>
        <authorList>
            <person name="Sharma G."/>
            <person name="Subramanian S."/>
        </authorList>
    </citation>
    <scope>NUCLEOTIDE SEQUENCE [LARGE SCALE GENOMIC DNA]</scope>
    <source>
        <strain evidence="3 4">DSM 14724</strain>
    </source>
</reference>
<dbReference type="EMBL" id="JMCB01000026">
    <property type="protein sequence ID" value="KFE60922.1"/>
    <property type="molecule type" value="Genomic_DNA"/>
</dbReference>
<sequence length="294" mass="30501">MLHPLVRLGISLLAALALVLLLSIATAGVTMPMGGLGRQLLNSLLTCVAALAAMLGVGRYLERQGPARLGLGLQGAGRHAAWGLGLGTGLMGAVAAVLTVPGWIHWSAGPPGTVLQHGREMLLWLAIFLFAGIFEEVIFRGIFFRLLEEWLGSGVALLVSGALFGFVHMNNEHGSVVSAMAIAVEAGLLLGACYMLTRSLWFPIGVHIAWNCTQGVVFGLAVSGGAVHGVFEGRAVGPEVWTGGAFGPEAGAVSIVLSTLAGVALVVAARRRGQWRPLAPRQAPAEAVSEPDAR</sequence>
<dbReference type="STRING" id="394096.DB31_4546"/>
<dbReference type="Proteomes" id="UP000028725">
    <property type="component" value="Unassembled WGS sequence"/>
</dbReference>
<feature type="transmembrane region" description="Helical" evidence="1">
    <location>
        <begin position="150"/>
        <end position="169"/>
    </location>
</feature>
<dbReference type="OrthoDB" id="5506556at2"/>
<feature type="transmembrane region" description="Helical" evidence="1">
    <location>
        <begin position="175"/>
        <end position="196"/>
    </location>
</feature>
<evidence type="ECO:0000259" key="2">
    <source>
        <dbReference type="Pfam" id="PF02517"/>
    </source>
</evidence>
<organism evidence="3 4">
    <name type="scientific">Hyalangium minutum</name>
    <dbReference type="NCBI Taxonomy" id="394096"/>
    <lineage>
        <taxon>Bacteria</taxon>
        <taxon>Pseudomonadati</taxon>
        <taxon>Myxococcota</taxon>
        <taxon>Myxococcia</taxon>
        <taxon>Myxococcales</taxon>
        <taxon>Cystobacterineae</taxon>
        <taxon>Archangiaceae</taxon>
        <taxon>Hyalangium</taxon>
    </lineage>
</organism>
<dbReference type="PANTHER" id="PTHR39430:SF1">
    <property type="entry name" value="PROTEASE"/>
    <property type="match status" value="1"/>
</dbReference>
<dbReference type="GO" id="GO:0080120">
    <property type="term" value="P:CAAX-box protein maturation"/>
    <property type="evidence" value="ECO:0007669"/>
    <property type="project" value="UniProtKB-ARBA"/>
</dbReference>
<protein>
    <recommendedName>
        <fullName evidence="2">CAAX prenyl protease 2/Lysostaphin resistance protein A-like domain-containing protein</fullName>
    </recommendedName>
</protein>
<keyword evidence="1" id="KW-1133">Transmembrane helix</keyword>
<dbReference type="PATRIC" id="fig|394096.3.peg.8279"/>
<dbReference type="PANTHER" id="PTHR39430">
    <property type="entry name" value="MEMBRANE-ASSOCIATED PROTEASE-RELATED"/>
    <property type="match status" value="1"/>
</dbReference>
<evidence type="ECO:0000313" key="3">
    <source>
        <dbReference type="EMBL" id="KFE60922.1"/>
    </source>
</evidence>
<feature type="transmembrane region" description="Helical" evidence="1">
    <location>
        <begin position="124"/>
        <end position="143"/>
    </location>
</feature>
<evidence type="ECO:0000256" key="1">
    <source>
        <dbReference type="SAM" id="Phobius"/>
    </source>
</evidence>
<keyword evidence="1" id="KW-0812">Transmembrane</keyword>
<feature type="transmembrane region" description="Helical" evidence="1">
    <location>
        <begin position="208"/>
        <end position="231"/>
    </location>
</feature>
<feature type="transmembrane region" description="Helical" evidence="1">
    <location>
        <begin position="43"/>
        <end position="61"/>
    </location>
</feature>
<dbReference type="RefSeq" id="WP_052420639.1">
    <property type="nucleotide sequence ID" value="NZ_JMCB01000026.1"/>
</dbReference>
<dbReference type="AlphaFoldDB" id="A0A085VZQ9"/>
<comment type="caution">
    <text evidence="3">The sequence shown here is derived from an EMBL/GenBank/DDBJ whole genome shotgun (WGS) entry which is preliminary data.</text>
</comment>